<dbReference type="NCBIfam" id="TIGR00350">
    <property type="entry name" value="lytR_cpsA_psr"/>
    <property type="match status" value="1"/>
</dbReference>
<keyword evidence="2" id="KW-0472">Membrane</keyword>
<dbReference type="PANTHER" id="PTHR33392:SF6">
    <property type="entry name" value="POLYISOPRENYL-TEICHOIC ACID--PEPTIDOGLYCAN TEICHOIC ACID TRANSFERASE TAGU"/>
    <property type="match status" value="1"/>
</dbReference>
<name>U1LNN9_9MICO</name>
<protein>
    <recommendedName>
        <fullName evidence="3">Cell envelope-related transcriptional attenuator domain-containing protein</fullName>
    </recommendedName>
</protein>
<feature type="domain" description="Cell envelope-related transcriptional attenuator" evidence="3">
    <location>
        <begin position="94"/>
        <end position="236"/>
    </location>
</feature>
<dbReference type="Gene3D" id="3.40.630.190">
    <property type="entry name" value="LCP protein"/>
    <property type="match status" value="1"/>
</dbReference>
<dbReference type="AlphaFoldDB" id="U1LNN9"/>
<proteinExistence type="inferred from homology"/>
<dbReference type="RefSeq" id="WP_021010974.1">
    <property type="nucleotide sequence ID" value="NZ_ASHR01000028.1"/>
</dbReference>
<dbReference type="Proteomes" id="UP000016462">
    <property type="component" value="Unassembled WGS sequence"/>
</dbReference>
<sequence>MTIDTEPRKRHTGRWIAVGIVGVIVLALLAAIGWYFLRINPSLQQVETIETAFPEESLRPTVEPVEGDAPVNVLLLGSDSRATDGSLLTGLGDRADTILVAHIPPDRETVQIMSIMRDSWVEIPGYPGERKVNAALALGGVPLMVQTVEGIIDQRIDHVAVIDFEGFTGLTTALGGVTLQNDIAFSQDAYSFPAGEITVAGDEALAYVRARYPFNDGDYQRAHNQRALLRGAIEQLMTRENLTSPDRLADIFATVSPYMAVTDTLSLPVGIQLATQMAQLDSSRVQTFTMPTLGTGMEGSQSVVYVNWDGVEQIREAFDAESMTSFQPAPER</sequence>
<dbReference type="InterPro" id="IPR004474">
    <property type="entry name" value="LytR_CpsA_psr"/>
</dbReference>
<evidence type="ECO:0000259" key="3">
    <source>
        <dbReference type="Pfam" id="PF03816"/>
    </source>
</evidence>
<accession>U1LNN9</accession>
<dbReference type="PANTHER" id="PTHR33392">
    <property type="entry name" value="POLYISOPRENYL-TEICHOIC ACID--PEPTIDOGLYCAN TEICHOIC ACID TRANSFERASE TAGU"/>
    <property type="match status" value="1"/>
</dbReference>
<dbReference type="OrthoDB" id="9782542at2"/>
<organism evidence="4 5">
    <name type="scientific">Agrococcus pavilionensis RW1</name>
    <dbReference type="NCBI Taxonomy" id="1330458"/>
    <lineage>
        <taxon>Bacteria</taxon>
        <taxon>Bacillati</taxon>
        <taxon>Actinomycetota</taxon>
        <taxon>Actinomycetes</taxon>
        <taxon>Micrococcales</taxon>
        <taxon>Microbacteriaceae</taxon>
        <taxon>Agrococcus</taxon>
    </lineage>
</organism>
<dbReference type="InterPro" id="IPR050922">
    <property type="entry name" value="LytR/CpsA/Psr_CW_biosynth"/>
</dbReference>
<dbReference type="EMBL" id="ASHR01000028">
    <property type="protein sequence ID" value="ERG63999.1"/>
    <property type="molecule type" value="Genomic_DNA"/>
</dbReference>
<keyword evidence="2" id="KW-0812">Transmembrane</keyword>
<evidence type="ECO:0000256" key="1">
    <source>
        <dbReference type="ARBA" id="ARBA00006068"/>
    </source>
</evidence>
<evidence type="ECO:0000256" key="2">
    <source>
        <dbReference type="SAM" id="Phobius"/>
    </source>
</evidence>
<keyword evidence="5" id="KW-1185">Reference proteome</keyword>
<comment type="caution">
    <text evidence="4">The sequence shown here is derived from an EMBL/GenBank/DDBJ whole genome shotgun (WGS) entry which is preliminary data.</text>
</comment>
<comment type="similarity">
    <text evidence="1">Belongs to the LytR/CpsA/Psr (LCP) family.</text>
</comment>
<feature type="transmembrane region" description="Helical" evidence="2">
    <location>
        <begin position="15"/>
        <end position="37"/>
    </location>
</feature>
<evidence type="ECO:0000313" key="5">
    <source>
        <dbReference type="Proteomes" id="UP000016462"/>
    </source>
</evidence>
<reference evidence="4 5" key="1">
    <citation type="journal article" date="2013" name="Genome Announc.">
        <title>First draft genome sequence from a member of the genus agrococcus, isolated from modern microbialites.</title>
        <authorList>
            <person name="White R.A.III."/>
            <person name="Grassa C.J."/>
            <person name="Suttle C.A."/>
        </authorList>
    </citation>
    <scope>NUCLEOTIDE SEQUENCE [LARGE SCALE GENOMIC DNA]</scope>
    <source>
        <strain evidence="4 5">RW1</strain>
    </source>
</reference>
<evidence type="ECO:0000313" key="4">
    <source>
        <dbReference type="EMBL" id="ERG63999.1"/>
    </source>
</evidence>
<dbReference type="Pfam" id="PF03816">
    <property type="entry name" value="LytR_cpsA_psr"/>
    <property type="match status" value="1"/>
</dbReference>
<keyword evidence="2" id="KW-1133">Transmembrane helix</keyword>
<gene>
    <name evidence="4" type="ORF">L332_05950</name>
</gene>